<dbReference type="KEGG" id="bsto:C0V70_15195"/>
<evidence type="ECO:0000259" key="10">
    <source>
        <dbReference type="Pfam" id="PF00487"/>
    </source>
</evidence>
<dbReference type="CDD" id="cd03505">
    <property type="entry name" value="Delta9-FADS-like"/>
    <property type="match status" value="1"/>
</dbReference>
<dbReference type="PANTHER" id="PTHR11351:SF3">
    <property type="entry name" value="BLL4393 PROTEIN"/>
    <property type="match status" value="1"/>
</dbReference>
<comment type="similarity">
    <text evidence="2">Belongs to the fatty acid desaturase type 2 family.</text>
</comment>
<keyword evidence="12" id="KW-1185">Reference proteome</keyword>
<dbReference type="InterPro" id="IPR005804">
    <property type="entry name" value="FA_desaturase_dom"/>
</dbReference>
<keyword evidence="7" id="KW-0408">Iron</keyword>
<evidence type="ECO:0000256" key="6">
    <source>
        <dbReference type="ARBA" id="ARBA00023002"/>
    </source>
</evidence>
<evidence type="ECO:0000256" key="8">
    <source>
        <dbReference type="ARBA" id="ARBA00023098"/>
    </source>
</evidence>
<evidence type="ECO:0000256" key="9">
    <source>
        <dbReference type="ARBA" id="ARBA00023136"/>
    </source>
</evidence>
<gene>
    <name evidence="11" type="ORF">C0V70_15195</name>
</gene>
<dbReference type="InterPro" id="IPR015876">
    <property type="entry name" value="Acyl-CoA_DS"/>
</dbReference>
<proteinExistence type="inferred from homology"/>
<dbReference type="PRINTS" id="PR00075">
    <property type="entry name" value="FACDDSATRASE"/>
</dbReference>
<protein>
    <recommendedName>
        <fullName evidence="10">Fatty acid desaturase domain-containing protein</fullName>
    </recommendedName>
</protein>
<evidence type="ECO:0000256" key="3">
    <source>
        <dbReference type="ARBA" id="ARBA00022692"/>
    </source>
</evidence>
<keyword evidence="9" id="KW-0472">Membrane</keyword>
<keyword evidence="8" id="KW-0443">Lipid metabolism</keyword>
<accession>A0A2K9NV96</accession>
<keyword evidence="6" id="KW-0560">Oxidoreductase</keyword>
<evidence type="ECO:0000313" key="11">
    <source>
        <dbReference type="EMBL" id="AUN99428.1"/>
    </source>
</evidence>
<keyword evidence="3" id="KW-0812">Transmembrane</keyword>
<dbReference type="EMBL" id="CP025704">
    <property type="protein sequence ID" value="AUN99428.1"/>
    <property type="molecule type" value="Genomic_DNA"/>
</dbReference>
<evidence type="ECO:0000256" key="7">
    <source>
        <dbReference type="ARBA" id="ARBA00023004"/>
    </source>
</evidence>
<evidence type="ECO:0000313" key="12">
    <source>
        <dbReference type="Proteomes" id="UP000235584"/>
    </source>
</evidence>
<dbReference type="GO" id="GO:0016020">
    <property type="term" value="C:membrane"/>
    <property type="evidence" value="ECO:0007669"/>
    <property type="project" value="UniProtKB-SubCell"/>
</dbReference>
<feature type="domain" description="Fatty acid desaturase" evidence="10">
    <location>
        <begin position="72"/>
        <end position="276"/>
    </location>
</feature>
<evidence type="ECO:0000256" key="1">
    <source>
        <dbReference type="ARBA" id="ARBA00004141"/>
    </source>
</evidence>
<dbReference type="Proteomes" id="UP000235584">
    <property type="component" value="Chromosome"/>
</dbReference>
<dbReference type="GO" id="GO:0006631">
    <property type="term" value="P:fatty acid metabolic process"/>
    <property type="evidence" value="ECO:0007669"/>
    <property type="project" value="UniProtKB-KW"/>
</dbReference>
<evidence type="ECO:0000256" key="4">
    <source>
        <dbReference type="ARBA" id="ARBA00022832"/>
    </source>
</evidence>
<comment type="subcellular location">
    <subcellularLocation>
        <location evidence="1">Membrane</location>
        <topology evidence="1">Multi-pass membrane protein</topology>
    </subcellularLocation>
</comment>
<dbReference type="GO" id="GO:0016717">
    <property type="term" value="F:oxidoreductase activity, acting on paired donors, with oxidation of a pair of donors resulting in the reduction of molecular oxygen to two molecules of water"/>
    <property type="evidence" value="ECO:0007669"/>
    <property type="project" value="InterPro"/>
</dbReference>
<organism evidence="11 12">
    <name type="scientific">Bacteriovorax stolpii</name>
    <name type="common">Bdellovibrio stolpii</name>
    <dbReference type="NCBI Taxonomy" id="960"/>
    <lineage>
        <taxon>Bacteria</taxon>
        <taxon>Pseudomonadati</taxon>
        <taxon>Bdellovibrionota</taxon>
        <taxon>Bacteriovoracia</taxon>
        <taxon>Bacteriovoracales</taxon>
        <taxon>Bacteriovoracaceae</taxon>
        <taxon>Bacteriovorax</taxon>
    </lineage>
</organism>
<reference evidence="11 12" key="1">
    <citation type="submission" date="2018-01" db="EMBL/GenBank/DDBJ databases">
        <title>Complete genome sequence of Bacteriovorax stolpii DSM12778.</title>
        <authorList>
            <person name="Tang B."/>
            <person name="Chang J."/>
        </authorList>
    </citation>
    <scope>NUCLEOTIDE SEQUENCE [LARGE SCALE GENOMIC DNA]</scope>
    <source>
        <strain evidence="11 12">DSM 12778</strain>
    </source>
</reference>
<evidence type="ECO:0000256" key="5">
    <source>
        <dbReference type="ARBA" id="ARBA00022989"/>
    </source>
</evidence>
<keyword evidence="5" id="KW-1133">Transmembrane helix</keyword>
<dbReference type="Pfam" id="PF00487">
    <property type="entry name" value="FA_desaturase"/>
    <property type="match status" value="1"/>
</dbReference>
<name>A0A2K9NV96_BACTC</name>
<dbReference type="AlphaFoldDB" id="A0A2K9NV96"/>
<evidence type="ECO:0000256" key="2">
    <source>
        <dbReference type="ARBA" id="ARBA00008749"/>
    </source>
</evidence>
<dbReference type="PANTHER" id="PTHR11351">
    <property type="entry name" value="ACYL-COA DESATURASE"/>
    <property type="match status" value="1"/>
</dbReference>
<sequence length="316" mass="37101">MLSYNRCKKIGVYVKIFLMSLTVEQKDKLLGIKPRFFFAIMLPFILCIALGFYVWKLPFVWQDFFIFFVFYQIALFGISVGNHRYFSHKSFKATPFFEFLLFFTSAVAFQTPAICWAAVHRKHHHHSDKGEDPHSPYFKEGRALSFWEGFWHAHVMWIFGLDTLGIIKKYTQDFYHNERLVNWHRFHMFIGISFLIIPGFIEAAMLGEFSSDNILRGIFWGGLFRVMLLHNAVFLINSWGCHRGIGYRRNETNDQSTNNPLLFPFILGEAWHNNHHGSQTSANNAQRAIDIDPHFWMLKGFEKLGWVSDIKDAHKS</sequence>
<keyword evidence="4" id="KW-0276">Fatty acid metabolism</keyword>